<sequence length="263" mass="27101">MTTCMTTSTPDRAAASRDGASRTRVLVERPPGGGRLRVRTAATGGTSRPLLRAVLLSADERTARVALVPEGALLLAGDEVAVEVEVGAGATLELLEPAGTVAYDMRGASARWDVDLRIGAGGSVVWHGEPFVAAAGSRVHRATRVVLGDGARLALREQLVLGRYAEWPGTIEQELVATTAAGDPLLVEHLALGPDTVGMALGGRRVLASVLCLGADDGGPAAPERLELEGGGTLVRATADEAHLATTADAWARAARAVRAVRT</sequence>
<dbReference type="Proteomes" id="UP001168620">
    <property type="component" value="Unassembled WGS sequence"/>
</dbReference>
<gene>
    <name evidence="2" type="primary">ureD</name>
    <name evidence="4" type="ORF">QWY28_09380</name>
</gene>
<comment type="caution">
    <text evidence="4">The sequence shown here is derived from an EMBL/GenBank/DDBJ whole genome shotgun (WGS) entry which is preliminary data.</text>
</comment>
<keyword evidence="5" id="KW-1185">Reference proteome</keyword>
<evidence type="ECO:0000256" key="2">
    <source>
        <dbReference type="HAMAP-Rule" id="MF_01384"/>
    </source>
</evidence>
<name>A0ABT8FER2_9ACTN</name>
<keyword evidence="2" id="KW-0963">Cytoplasm</keyword>
<evidence type="ECO:0000256" key="1">
    <source>
        <dbReference type="ARBA" id="ARBA00023186"/>
    </source>
</evidence>
<comment type="subunit">
    <text evidence="2">UreD, UreF and UreG form a complex that acts as a GTP-hydrolysis-dependent molecular chaperone, activating the urease apoprotein by helping to assemble the nickel containing metallocenter of UreC. The UreE protein probably delivers the nickel.</text>
</comment>
<reference evidence="4" key="1">
    <citation type="submission" date="2023-06" db="EMBL/GenBank/DDBJ databases">
        <title>Draft genome sequence of Nocardioides sp. SOB77.</title>
        <authorList>
            <person name="Zhang G."/>
        </authorList>
    </citation>
    <scope>NUCLEOTIDE SEQUENCE</scope>
    <source>
        <strain evidence="4">SOB77</strain>
    </source>
</reference>
<feature type="compositionally biased region" description="Polar residues" evidence="3">
    <location>
        <begin position="1"/>
        <end position="10"/>
    </location>
</feature>
<comment type="similarity">
    <text evidence="2">Belongs to the UreD family.</text>
</comment>
<proteinExistence type="inferred from homology"/>
<dbReference type="InterPro" id="IPR002669">
    <property type="entry name" value="UreD"/>
</dbReference>
<feature type="region of interest" description="Disordered" evidence="3">
    <location>
        <begin position="1"/>
        <end position="21"/>
    </location>
</feature>
<keyword evidence="2" id="KW-0996">Nickel insertion</keyword>
<comment type="subcellular location">
    <subcellularLocation>
        <location evidence="2">Cytoplasm</location>
    </subcellularLocation>
</comment>
<comment type="function">
    <text evidence="2">Required for maturation of urease via the functional incorporation of the urease nickel metallocenter.</text>
</comment>
<dbReference type="Pfam" id="PF01774">
    <property type="entry name" value="UreD"/>
    <property type="match status" value="1"/>
</dbReference>
<evidence type="ECO:0000313" key="4">
    <source>
        <dbReference type="EMBL" id="MDN4173152.1"/>
    </source>
</evidence>
<dbReference type="HAMAP" id="MF_01384">
    <property type="entry name" value="UreD"/>
    <property type="match status" value="1"/>
</dbReference>
<accession>A0ABT8FER2</accession>
<evidence type="ECO:0000256" key="3">
    <source>
        <dbReference type="SAM" id="MobiDB-lite"/>
    </source>
</evidence>
<dbReference type="RefSeq" id="WP_300952233.1">
    <property type="nucleotide sequence ID" value="NZ_JAUHJQ010000002.1"/>
</dbReference>
<protein>
    <recommendedName>
        <fullName evidence="2">Urease accessory protein UreD</fullName>
    </recommendedName>
</protein>
<keyword evidence="1 2" id="KW-0143">Chaperone</keyword>
<organism evidence="4 5">
    <name type="scientific">Nocardioides oceani</name>
    <dbReference type="NCBI Taxonomy" id="3058369"/>
    <lineage>
        <taxon>Bacteria</taxon>
        <taxon>Bacillati</taxon>
        <taxon>Actinomycetota</taxon>
        <taxon>Actinomycetes</taxon>
        <taxon>Propionibacteriales</taxon>
        <taxon>Nocardioidaceae</taxon>
        <taxon>Nocardioides</taxon>
    </lineage>
</organism>
<evidence type="ECO:0000313" key="5">
    <source>
        <dbReference type="Proteomes" id="UP001168620"/>
    </source>
</evidence>
<dbReference type="EMBL" id="JAUHJQ010000002">
    <property type="protein sequence ID" value="MDN4173152.1"/>
    <property type="molecule type" value="Genomic_DNA"/>
</dbReference>